<dbReference type="GO" id="GO:0020037">
    <property type="term" value="F:heme binding"/>
    <property type="evidence" value="ECO:0007669"/>
    <property type="project" value="InterPro"/>
</dbReference>
<keyword evidence="5 7" id="KW-0408">Iron</keyword>
<dbReference type="GO" id="GO:0004497">
    <property type="term" value="F:monooxygenase activity"/>
    <property type="evidence" value="ECO:0007669"/>
    <property type="project" value="UniProtKB-KW"/>
</dbReference>
<dbReference type="CDD" id="cd20617">
    <property type="entry name" value="CYP1_2-like"/>
    <property type="match status" value="1"/>
</dbReference>
<dbReference type="SUPFAM" id="SSF48264">
    <property type="entry name" value="Cytochrome P450"/>
    <property type="match status" value="1"/>
</dbReference>
<keyword evidence="7 8" id="KW-0349">Heme</keyword>
<protein>
    <submittedName>
        <fullName evidence="9">Cytochrome P450 2C39</fullName>
    </submittedName>
</protein>
<evidence type="ECO:0000313" key="9">
    <source>
        <dbReference type="EMBL" id="ADY43810.1"/>
    </source>
</evidence>
<name>F1L106_ASCSU</name>
<reference evidence="9" key="1">
    <citation type="journal article" date="2011" name="Genome Res.">
        <title>Deep small RNA sequencing from the nematode Ascaris reveals conservation, functional diversification, and novel developmental profiles.</title>
        <authorList>
            <person name="Wang J."/>
            <person name="Czech B."/>
            <person name="Crunk A."/>
            <person name="Wallace A."/>
            <person name="Mitreva M."/>
            <person name="Hannon G.J."/>
            <person name="Davis R.E."/>
        </authorList>
    </citation>
    <scope>NUCLEOTIDE SEQUENCE</scope>
</reference>
<dbReference type="PROSITE" id="PS00086">
    <property type="entry name" value="CYTOCHROME_P450"/>
    <property type="match status" value="1"/>
</dbReference>
<dbReference type="EMBL" id="JI169326">
    <property type="protein sequence ID" value="ADY43810.1"/>
    <property type="molecule type" value="mRNA"/>
</dbReference>
<dbReference type="PANTHER" id="PTHR24284">
    <property type="entry name" value="CYTOCHROME P450 FAMILY"/>
    <property type="match status" value="1"/>
</dbReference>
<dbReference type="InterPro" id="IPR017972">
    <property type="entry name" value="Cyt_P450_CS"/>
</dbReference>
<comment type="similarity">
    <text evidence="2 8">Belongs to the cytochrome P450 family.</text>
</comment>
<evidence type="ECO:0000256" key="8">
    <source>
        <dbReference type="RuleBase" id="RU000461"/>
    </source>
</evidence>
<sequence>MILPALAILSLLILYILSYYKNVSRYPKGPVPLPLIGNLHQIEMYKTHLYLERLSKVYGPVFTIFLPKPTVVITRFDAIKEALLKKGSDFAGRPDGYPDVVFQGTENGGIIFSQGENWMEQRRTSLHILRDLGLGKNVVEQQVLRSVDEFLHQLEAETDKDHIDFRWPIQFCVANVITEILFGYHHDHNDCEEFKRIAEIVRSVVGDVRSHKMIYFAQQFPIIAKIPIVNRFGVRRITTEAEKVKQYVRSEVDKHIREYDANSQAETFIHAYLSEMAKVGRRLSYEQLVDIATDFFLAGMETTTTTLRWGVLLMVAYNDVQEKMREEIFSIVGREREVRMVDKPNMPYCSAVIMEVQRIANILPFNVLHRTLRETTIANKQIPNDTLVLAQISTILSSSPVFEEPNIFQPMRFLHEDGKTFRKDTMEHFIPFGIGKRQCAGEPLARVELFLIFTNLLRKYRLEVPPDGYLPNLDPIPAALAFPRNYNVKIVPL</sequence>
<dbReference type="PRINTS" id="PR00463">
    <property type="entry name" value="EP450I"/>
</dbReference>
<accession>F1L106</accession>
<keyword evidence="6 8" id="KW-0503">Monooxygenase</keyword>
<evidence type="ECO:0000256" key="5">
    <source>
        <dbReference type="ARBA" id="ARBA00023004"/>
    </source>
</evidence>
<evidence type="ECO:0000256" key="3">
    <source>
        <dbReference type="ARBA" id="ARBA00022723"/>
    </source>
</evidence>
<evidence type="ECO:0000256" key="7">
    <source>
        <dbReference type="PIRSR" id="PIRSR602401-1"/>
    </source>
</evidence>
<keyword evidence="3 7" id="KW-0479">Metal-binding</keyword>
<proteinExistence type="evidence at transcript level"/>
<evidence type="ECO:0000256" key="6">
    <source>
        <dbReference type="ARBA" id="ARBA00023033"/>
    </source>
</evidence>
<dbReference type="PRINTS" id="PR00385">
    <property type="entry name" value="P450"/>
</dbReference>
<dbReference type="GO" id="GO:0016705">
    <property type="term" value="F:oxidoreductase activity, acting on paired donors, with incorporation or reduction of molecular oxygen"/>
    <property type="evidence" value="ECO:0007669"/>
    <property type="project" value="InterPro"/>
</dbReference>
<dbReference type="InterPro" id="IPR002401">
    <property type="entry name" value="Cyt_P450_E_grp-I"/>
</dbReference>
<evidence type="ECO:0000256" key="4">
    <source>
        <dbReference type="ARBA" id="ARBA00023002"/>
    </source>
</evidence>
<keyword evidence="4 8" id="KW-0560">Oxidoreductase</keyword>
<dbReference type="InterPro" id="IPR036396">
    <property type="entry name" value="Cyt_P450_sf"/>
</dbReference>
<evidence type="ECO:0000256" key="1">
    <source>
        <dbReference type="ARBA" id="ARBA00001971"/>
    </source>
</evidence>
<comment type="cofactor">
    <cofactor evidence="1 7">
        <name>heme</name>
        <dbReference type="ChEBI" id="CHEBI:30413"/>
    </cofactor>
</comment>
<dbReference type="InterPro" id="IPR001128">
    <property type="entry name" value="Cyt_P450"/>
</dbReference>
<feature type="binding site" description="axial binding residue" evidence="7">
    <location>
        <position position="439"/>
    </location>
    <ligand>
        <name>heme</name>
        <dbReference type="ChEBI" id="CHEBI:30413"/>
    </ligand>
    <ligandPart>
        <name>Fe</name>
        <dbReference type="ChEBI" id="CHEBI:18248"/>
    </ligandPart>
</feature>
<dbReference type="PANTHER" id="PTHR24284:SF1">
    <property type="entry name" value="CYTOCHROME P450 FAMILY"/>
    <property type="match status" value="1"/>
</dbReference>
<organism evidence="9">
    <name type="scientific">Ascaris suum</name>
    <name type="common">Pig roundworm</name>
    <name type="synonym">Ascaris lumbricoides</name>
    <dbReference type="NCBI Taxonomy" id="6253"/>
    <lineage>
        <taxon>Eukaryota</taxon>
        <taxon>Metazoa</taxon>
        <taxon>Ecdysozoa</taxon>
        <taxon>Nematoda</taxon>
        <taxon>Chromadorea</taxon>
        <taxon>Rhabditida</taxon>
        <taxon>Spirurina</taxon>
        <taxon>Ascaridomorpha</taxon>
        <taxon>Ascaridoidea</taxon>
        <taxon>Ascarididae</taxon>
        <taxon>Ascaris</taxon>
    </lineage>
</organism>
<evidence type="ECO:0000256" key="2">
    <source>
        <dbReference type="ARBA" id="ARBA00010617"/>
    </source>
</evidence>
<dbReference type="AlphaFoldDB" id="F1L106"/>
<dbReference type="GO" id="GO:0005506">
    <property type="term" value="F:iron ion binding"/>
    <property type="evidence" value="ECO:0007669"/>
    <property type="project" value="InterPro"/>
</dbReference>
<dbReference type="Gene3D" id="1.10.630.10">
    <property type="entry name" value="Cytochrome P450"/>
    <property type="match status" value="1"/>
</dbReference>
<dbReference type="FunFam" id="1.10.630.10:FF:000036">
    <property type="entry name" value="CYtochrome P450 family"/>
    <property type="match status" value="1"/>
</dbReference>
<dbReference type="Pfam" id="PF00067">
    <property type="entry name" value="p450"/>
    <property type="match status" value="1"/>
</dbReference>